<feature type="transmembrane region" description="Helical" evidence="5">
    <location>
        <begin position="332"/>
        <end position="356"/>
    </location>
</feature>
<comment type="caution">
    <text evidence="7">The sequence shown here is derived from an EMBL/GenBank/DDBJ whole genome shotgun (WGS) entry which is preliminary data.</text>
</comment>
<evidence type="ECO:0000313" key="8">
    <source>
        <dbReference type="Proteomes" id="UP001495910"/>
    </source>
</evidence>
<keyword evidence="8" id="KW-1185">Reference proteome</keyword>
<keyword evidence="2 5" id="KW-0812">Transmembrane</keyword>
<keyword evidence="7" id="KW-0436">Ligase</keyword>
<feature type="transmembrane region" description="Helical" evidence="5">
    <location>
        <begin position="132"/>
        <end position="154"/>
    </location>
</feature>
<name>A0ABU9PX06_9BURK</name>
<dbReference type="InterPro" id="IPR007016">
    <property type="entry name" value="O-antigen_ligase-rel_domated"/>
</dbReference>
<feature type="transmembrane region" description="Helical" evidence="5">
    <location>
        <begin position="246"/>
        <end position="265"/>
    </location>
</feature>
<evidence type="ECO:0000256" key="3">
    <source>
        <dbReference type="ARBA" id="ARBA00022989"/>
    </source>
</evidence>
<gene>
    <name evidence="7" type="ORF">V8G57_14065</name>
</gene>
<proteinExistence type="predicted"/>
<evidence type="ECO:0000256" key="2">
    <source>
        <dbReference type="ARBA" id="ARBA00022692"/>
    </source>
</evidence>
<feature type="transmembrane region" description="Helical" evidence="5">
    <location>
        <begin position="377"/>
        <end position="398"/>
    </location>
</feature>
<feature type="domain" description="O-antigen ligase-related" evidence="6">
    <location>
        <begin position="211"/>
        <end position="348"/>
    </location>
</feature>
<dbReference type="RefSeq" id="WP_342829931.1">
    <property type="nucleotide sequence ID" value="NZ_JBANDC010000009.1"/>
</dbReference>
<dbReference type="GO" id="GO:0016874">
    <property type="term" value="F:ligase activity"/>
    <property type="evidence" value="ECO:0007669"/>
    <property type="project" value="UniProtKB-KW"/>
</dbReference>
<dbReference type="EMBL" id="JBANDC010000009">
    <property type="protein sequence ID" value="MEM4988516.1"/>
    <property type="molecule type" value="Genomic_DNA"/>
</dbReference>
<feature type="transmembrane region" description="Helical" evidence="5">
    <location>
        <begin position="222"/>
        <end position="239"/>
    </location>
</feature>
<sequence>MVLRFPSVVLFPSILVVFAAAISPLWPFSIADGGGFHDNQRIIEISCLVLTALFGATLLIRFGREDLRQIFDRRITFFLFWFFLLGLASSVFAYSPRHALFEWAGFLLLLTMSALIASEIRAKGQAWLDKILLFCGLGAAVYIVIEAVVYIVAINAGGQPSNSFLIYGFDNYRFLNHVQTVTLPLLGLLICRSANGKQKIFAWGVASAWWALLFVPAGRGTLLGLAAGVCAAWFCLRGDAKPWCRVMLWSGLAGLGIYVLFYVLIPLSLGLHPFGFLSSVIERTIENPDSSRWSLWVRAWQITLAHPWLGAGPLHFAHFGRDVQLGAHPHNWVLQIACEWGIPALLALVAAIVLGFKKLLAARQYLLPTDVRNHLTLAAWLTTGVAILVDGLVSGLIVMPTSQLWIAVYIGCCWGWVASLTPSQHDSTLRLPMAVRFSGLAGLVMLIYFLGNGMWPEIRNLSLHEEQNLQKERYAHPVPRPRIWRAGYF</sequence>
<keyword evidence="4 5" id="KW-0472">Membrane</keyword>
<feature type="transmembrane region" description="Helical" evidence="5">
    <location>
        <begin position="433"/>
        <end position="451"/>
    </location>
</feature>
<evidence type="ECO:0000259" key="6">
    <source>
        <dbReference type="Pfam" id="PF04932"/>
    </source>
</evidence>
<reference evidence="7 8" key="1">
    <citation type="submission" date="2024-02" db="EMBL/GenBank/DDBJ databases">
        <title>Draft genome sequence of Collimonas sp. strain H4R21, an effective mineral-weathering bacterial strain isolated from the beech rhizosphere.</title>
        <authorList>
            <person name="Morin E."/>
            <person name="Uroz S."/>
            <person name="Leveau J.H.J."/>
            <person name="Kumar R."/>
            <person name="Rey M.W."/>
            <person name="Pham J."/>
        </authorList>
    </citation>
    <scope>NUCLEOTIDE SEQUENCE [LARGE SCALE GENOMIC DNA]</scope>
    <source>
        <strain evidence="7 8">H4R21</strain>
    </source>
</reference>
<evidence type="ECO:0000256" key="5">
    <source>
        <dbReference type="SAM" id="Phobius"/>
    </source>
</evidence>
<feature type="transmembrane region" description="Helical" evidence="5">
    <location>
        <begin position="404"/>
        <end position="421"/>
    </location>
</feature>
<feature type="transmembrane region" description="Helical" evidence="5">
    <location>
        <begin position="43"/>
        <end position="63"/>
    </location>
</feature>
<dbReference type="Proteomes" id="UP001495910">
    <property type="component" value="Unassembled WGS sequence"/>
</dbReference>
<protein>
    <submittedName>
        <fullName evidence="7">O-antigen ligase family protein</fullName>
    </submittedName>
</protein>
<dbReference type="Pfam" id="PF04932">
    <property type="entry name" value="Wzy_C"/>
    <property type="match status" value="1"/>
</dbReference>
<organism evidence="7 8">
    <name type="scientific">Collimonas rhizosphaerae</name>
    <dbReference type="NCBI Taxonomy" id="3126357"/>
    <lineage>
        <taxon>Bacteria</taxon>
        <taxon>Pseudomonadati</taxon>
        <taxon>Pseudomonadota</taxon>
        <taxon>Betaproteobacteria</taxon>
        <taxon>Burkholderiales</taxon>
        <taxon>Oxalobacteraceae</taxon>
        <taxon>Collimonas</taxon>
    </lineage>
</organism>
<keyword evidence="3 5" id="KW-1133">Transmembrane helix</keyword>
<comment type="subcellular location">
    <subcellularLocation>
        <location evidence="1">Membrane</location>
        <topology evidence="1">Multi-pass membrane protein</topology>
    </subcellularLocation>
</comment>
<feature type="transmembrane region" description="Helical" evidence="5">
    <location>
        <begin position="75"/>
        <end position="94"/>
    </location>
</feature>
<evidence type="ECO:0000256" key="4">
    <source>
        <dbReference type="ARBA" id="ARBA00023136"/>
    </source>
</evidence>
<accession>A0ABU9PX06</accession>
<dbReference type="InterPro" id="IPR051533">
    <property type="entry name" value="WaaL-like"/>
</dbReference>
<dbReference type="PANTHER" id="PTHR37422:SF13">
    <property type="entry name" value="LIPOPOLYSACCHARIDE BIOSYNTHESIS PROTEIN PA4999-RELATED"/>
    <property type="match status" value="1"/>
</dbReference>
<evidence type="ECO:0000313" key="7">
    <source>
        <dbReference type="EMBL" id="MEM4988516.1"/>
    </source>
</evidence>
<evidence type="ECO:0000256" key="1">
    <source>
        <dbReference type="ARBA" id="ARBA00004141"/>
    </source>
</evidence>
<feature type="transmembrane region" description="Helical" evidence="5">
    <location>
        <begin position="100"/>
        <end position="120"/>
    </location>
</feature>
<dbReference type="PANTHER" id="PTHR37422">
    <property type="entry name" value="TEICHURONIC ACID BIOSYNTHESIS PROTEIN TUAE"/>
    <property type="match status" value="1"/>
</dbReference>